<dbReference type="SUPFAM" id="SSF51905">
    <property type="entry name" value="FAD/NAD(P)-binding domain"/>
    <property type="match status" value="1"/>
</dbReference>
<dbReference type="InterPro" id="IPR014729">
    <property type="entry name" value="Rossmann-like_a/b/a_fold"/>
</dbReference>
<dbReference type="InterPro" id="IPR006050">
    <property type="entry name" value="DNA_photolyase_N"/>
</dbReference>
<reference evidence="3" key="1">
    <citation type="submission" date="2021-11" db="EMBL/GenBank/DDBJ databases">
        <title>Genome sequence.</title>
        <authorList>
            <person name="Sun Q."/>
        </authorList>
    </citation>
    <scope>NUCLEOTIDE SEQUENCE</scope>
    <source>
        <strain evidence="3">JC740</strain>
    </source>
</reference>
<protein>
    <submittedName>
        <fullName evidence="3">NAD(P)-binding protein</fullName>
    </submittedName>
</protein>
<dbReference type="SUPFAM" id="SSF48173">
    <property type="entry name" value="Cryptochrome/photolyase FAD-binding domain"/>
    <property type="match status" value="1"/>
</dbReference>
<comment type="cofactor">
    <cofactor evidence="1">
        <name>(6R)-5,10-methylene-5,6,7,8-tetrahydrofolate</name>
        <dbReference type="ChEBI" id="CHEBI:15636"/>
    </cofactor>
</comment>
<feature type="domain" description="Photolyase/cryptochrome alpha/beta" evidence="2">
    <location>
        <begin position="28"/>
        <end position="159"/>
    </location>
</feature>
<dbReference type="InterPro" id="IPR036155">
    <property type="entry name" value="Crypto/Photolyase_N_sf"/>
</dbReference>
<dbReference type="Gene3D" id="1.10.579.10">
    <property type="entry name" value="DNA Cyclobutane Dipyrimidine Photolyase, subunit A, domain 3"/>
    <property type="match status" value="1"/>
</dbReference>
<evidence type="ECO:0000313" key="4">
    <source>
        <dbReference type="Proteomes" id="UP001430306"/>
    </source>
</evidence>
<dbReference type="PANTHER" id="PTHR10211">
    <property type="entry name" value="DEOXYRIBODIPYRIMIDINE PHOTOLYASE"/>
    <property type="match status" value="1"/>
</dbReference>
<evidence type="ECO:0000256" key="1">
    <source>
        <dbReference type="ARBA" id="ARBA00001932"/>
    </source>
</evidence>
<dbReference type="Proteomes" id="UP001430306">
    <property type="component" value="Unassembled WGS sequence"/>
</dbReference>
<dbReference type="SUPFAM" id="SSF52425">
    <property type="entry name" value="Cryptochrome/photolyase, N-terminal domain"/>
    <property type="match status" value="1"/>
</dbReference>
<organism evidence="3 4">
    <name type="scientific">Rhodopirellula halodulae</name>
    <dbReference type="NCBI Taxonomy" id="2894198"/>
    <lineage>
        <taxon>Bacteria</taxon>
        <taxon>Pseudomonadati</taxon>
        <taxon>Planctomycetota</taxon>
        <taxon>Planctomycetia</taxon>
        <taxon>Pirellulales</taxon>
        <taxon>Pirellulaceae</taxon>
        <taxon>Rhodopirellula</taxon>
    </lineage>
</organism>
<dbReference type="Gene3D" id="3.40.50.620">
    <property type="entry name" value="HUPs"/>
    <property type="match status" value="1"/>
</dbReference>
<dbReference type="RefSeq" id="WP_230274665.1">
    <property type="nucleotide sequence ID" value="NZ_JAJKFW010000025.1"/>
</dbReference>
<dbReference type="Gene3D" id="1.25.40.80">
    <property type="match status" value="1"/>
</dbReference>
<dbReference type="Gene3D" id="3.50.50.60">
    <property type="entry name" value="FAD/NAD(P)-binding domain"/>
    <property type="match status" value="1"/>
</dbReference>
<evidence type="ECO:0000313" key="3">
    <source>
        <dbReference type="EMBL" id="MCC9643712.1"/>
    </source>
</evidence>
<dbReference type="EMBL" id="JAJKFW010000025">
    <property type="protein sequence ID" value="MCC9643712.1"/>
    <property type="molecule type" value="Genomic_DNA"/>
</dbReference>
<name>A0ABS8NJJ1_9BACT</name>
<dbReference type="Pfam" id="PF13450">
    <property type="entry name" value="NAD_binding_8"/>
    <property type="match status" value="1"/>
</dbReference>
<evidence type="ECO:0000259" key="2">
    <source>
        <dbReference type="PROSITE" id="PS51645"/>
    </source>
</evidence>
<dbReference type="PANTHER" id="PTHR10211:SF0">
    <property type="entry name" value="DEOXYRIBODIPYRIMIDINE PHOTO-LYASE"/>
    <property type="match status" value="1"/>
</dbReference>
<dbReference type="InterPro" id="IPR052219">
    <property type="entry name" value="Photolyase_Class-2"/>
</dbReference>
<dbReference type="PROSITE" id="PS51645">
    <property type="entry name" value="PHR_CRY_ALPHA_BETA"/>
    <property type="match status" value="1"/>
</dbReference>
<sequence>MDPLIPAHLIERRRWLVAPDETNHPPGEMVLYWMHNALRGHENPALDVAISIAHHAGLPLLVYHGLSEKYPYASDRHHAFILQGARDVQRELAERGISYAFHLERQGNRGPHLRDLCRRAAVLVSEEMPVAPITCWTERLRSLVTTPIVLVDTNCVVPSQTVETVRTKAFEFRRAIQPALSERLQKPHTELPANLKAAEFRGELGFEPIDLQDTCLSRLIRQCKIDHSVGPVADTPGGTRAGYDRWQRYRDSSLKAYSLRRNHADDPRGVSRMSGYLHYGMVSPFRIAREAASLGARKFVDELVVWREMVFRFCLEHSDELDTMSALPQWAQDTLADHAADPRGETLDWEALARGRSSHDLWNLAQQSLLRHGELHNNLRMTWGKAFLSLTSSPSHALAQCIDLNHRYAIDGRSPVSYSGILWSFGQFDRPFEPEQPVYGSVRPRLVNRHEARLDVQQFAAWVHRPIAKNLPRVAIVGAGLAGLIAARTLSDHGLDVQIFEKSRGVGGRMATRRTPNGSSFDHGAQYFTVRDDRFARYVRSWIQRGLVEPWMQTVVELQPGGKVAEEKTRTPRYVGVPGMNAIGKHLAADLHVELQTKVRAIVPDQGGWRIEADRMGMDQVDASTDATNNLDSDEWGRFDLVILNCPPSQAVSFLDDNSEIARVASAVEMKPCWSAMLHCEGLNDLPFAGAFINEGPLSWIARNDAKPGRADGSNDEIATEAASRWVLHASAEWSREHLERSSEWVLEQLTHALEMATGKRVSRIIESQAHRWRFANPSAPLEQECLWDAASGIGVCGDWCGGPRVEGAFLSGMAMAGEILRHATIDRAAPVVTLAEQETTPKRIVDAV</sequence>
<keyword evidence="4" id="KW-1185">Reference proteome</keyword>
<accession>A0ABS8NJJ1</accession>
<dbReference type="Pfam" id="PF00875">
    <property type="entry name" value="DNA_photolyase"/>
    <property type="match status" value="1"/>
</dbReference>
<proteinExistence type="predicted"/>
<dbReference type="PRINTS" id="PR00419">
    <property type="entry name" value="ADXRDTASE"/>
</dbReference>
<comment type="caution">
    <text evidence="3">The sequence shown here is derived from an EMBL/GenBank/DDBJ whole genome shotgun (WGS) entry which is preliminary data.</text>
</comment>
<gene>
    <name evidence="3" type="ORF">LOC71_15610</name>
</gene>
<dbReference type="InterPro" id="IPR036134">
    <property type="entry name" value="Crypto/Photolyase_FAD-like_sf"/>
</dbReference>
<dbReference type="InterPro" id="IPR036188">
    <property type="entry name" value="FAD/NAD-bd_sf"/>
</dbReference>
<dbReference type="Gene3D" id="3.90.660.10">
    <property type="match status" value="1"/>
</dbReference>